<dbReference type="PANTHER" id="PTHR37535:SF4">
    <property type="entry name" value="FLUG DOMAIN-CONTAINING PROTEIN"/>
    <property type="match status" value="1"/>
</dbReference>
<protein>
    <submittedName>
        <fullName evidence="2">Uncharacterized protein</fullName>
    </submittedName>
</protein>
<dbReference type="AlphaFoldDB" id="A0A2I1CY33"/>
<reference evidence="2" key="1">
    <citation type="submission" date="2016-12" db="EMBL/GenBank/DDBJ databases">
        <title>The genomes of Aspergillus section Nigri reveals drivers in fungal speciation.</title>
        <authorList>
            <consortium name="DOE Joint Genome Institute"/>
            <person name="Vesth T.C."/>
            <person name="Nybo J."/>
            <person name="Theobald S."/>
            <person name="Brandl J."/>
            <person name="Frisvad J.C."/>
            <person name="Nielsen K.F."/>
            <person name="Lyhne E.K."/>
            <person name="Kogle M.E."/>
            <person name="Kuo A."/>
            <person name="Riley R."/>
            <person name="Clum A."/>
            <person name="Nolan M."/>
            <person name="Lipzen A."/>
            <person name="Salamov A."/>
            <person name="Henrissat B."/>
            <person name="Wiebenga A."/>
            <person name="De vries R.P."/>
            <person name="Grigoriev I.V."/>
            <person name="Mortensen U.H."/>
            <person name="Andersen M.R."/>
            <person name="Baker S.E."/>
        </authorList>
    </citation>
    <scope>NUCLEOTIDE SEQUENCE</scope>
    <source>
        <strain evidence="2">IBT 28561</strain>
    </source>
</reference>
<organism evidence="2 3">
    <name type="scientific">Aspergillus campestris (strain IBT 28561)</name>
    <dbReference type="NCBI Taxonomy" id="1392248"/>
    <lineage>
        <taxon>Eukaryota</taxon>
        <taxon>Fungi</taxon>
        <taxon>Dikarya</taxon>
        <taxon>Ascomycota</taxon>
        <taxon>Pezizomycotina</taxon>
        <taxon>Eurotiomycetes</taxon>
        <taxon>Eurotiomycetidae</taxon>
        <taxon>Eurotiales</taxon>
        <taxon>Aspergillaceae</taxon>
        <taxon>Aspergillus</taxon>
        <taxon>Aspergillus subgen. Circumdati</taxon>
    </lineage>
</organism>
<dbReference type="VEuPathDB" id="FungiDB:P168DRAFT_283324"/>
<proteinExistence type="predicted"/>
<keyword evidence="3" id="KW-1185">Reference proteome</keyword>
<evidence type="ECO:0000313" key="2">
    <source>
        <dbReference type="EMBL" id="PKY02549.1"/>
    </source>
</evidence>
<evidence type="ECO:0000256" key="1">
    <source>
        <dbReference type="SAM" id="MobiDB-lite"/>
    </source>
</evidence>
<evidence type="ECO:0000313" key="3">
    <source>
        <dbReference type="Proteomes" id="UP000234254"/>
    </source>
</evidence>
<dbReference type="Proteomes" id="UP000234254">
    <property type="component" value="Unassembled WGS sequence"/>
</dbReference>
<feature type="compositionally biased region" description="Low complexity" evidence="1">
    <location>
        <begin position="154"/>
        <end position="165"/>
    </location>
</feature>
<dbReference type="OrthoDB" id="4507027at2759"/>
<feature type="region of interest" description="Disordered" evidence="1">
    <location>
        <begin position="154"/>
        <end position="213"/>
    </location>
</feature>
<dbReference type="PANTHER" id="PTHR37535">
    <property type="entry name" value="FLUG DOMAIN PROTEIN"/>
    <property type="match status" value="1"/>
</dbReference>
<comment type="caution">
    <text evidence="2">The sequence shown here is derived from an EMBL/GenBank/DDBJ whole genome shotgun (WGS) entry which is preliminary data.</text>
</comment>
<dbReference type="GeneID" id="36543564"/>
<sequence>MTTSEAVYGRISTFTKDMVALMQLCDLNQRGNRFNWNMDDGDESEKSEEPLIPKEKTLDCPTDVCIICYGLSRRSASNPPHKFPSRRQDALRRYLIDPHLACVHDGISCTWAACGGVPKFTKVTEFLAHAATIHQYDVQIRLQHLPKRPRVICSDTSSVDSSEASLKSNGRSNTETPASSVGFEMENIDPRLLESSTTISTQPPLRRSTRLQS</sequence>
<name>A0A2I1CY33_ASPC2</name>
<dbReference type="EMBL" id="MSFM01000009">
    <property type="protein sequence ID" value="PKY02549.1"/>
    <property type="molecule type" value="Genomic_DNA"/>
</dbReference>
<accession>A0A2I1CY33</accession>
<dbReference type="RefSeq" id="XP_024691143.1">
    <property type="nucleotide sequence ID" value="XM_024836040.1"/>
</dbReference>
<feature type="compositionally biased region" description="Polar residues" evidence="1">
    <location>
        <begin position="166"/>
        <end position="179"/>
    </location>
</feature>
<feature type="compositionally biased region" description="Polar residues" evidence="1">
    <location>
        <begin position="194"/>
        <end position="203"/>
    </location>
</feature>
<gene>
    <name evidence="2" type="ORF">P168DRAFT_283324</name>
</gene>